<dbReference type="GeneID" id="108269344"/>
<feature type="chain" id="PRO_5037240225" evidence="2">
    <location>
        <begin position="23"/>
        <end position="81"/>
    </location>
</feature>
<dbReference type="AlphaFoldDB" id="A0A979EYK0"/>
<keyword evidence="2" id="KW-0732">Signal</keyword>
<feature type="domain" description="Chemokine interleukin-8-like" evidence="3">
    <location>
        <begin position="32"/>
        <end position="75"/>
    </location>
</feature>
<dbReference type="Gene3D" id="2.40.50.40">
    <property type="match status" value="1"/>
</dbReference>
<dbReference type="GO" id="GO:0005615">
    <property type="term" value="C:extracellular space"/>
    <property type="evidence" value="ECO:0007669"/>
    <property type="project" value="UniProtKB-KW"/>
</dbReference>
<keyword evidence="4" id="KW-1185">Reference proteome</keyword>
<gene>
    <name evidence="5" type="primary">LOC108269344</name>
</gene>
<dbReference type="GO" id="GO:0008009">
    <property type="term" value="F:chemokine activity"/>
    <property type="evidence" value="ECO:0007669"/>
    <property type="project" value="InterPro"/>
</dbReference>
<dbReference type="InterPro" id="IPR036048">
    <property type="entry name" value="Interleukin_8-like_sf"/>
</dbReference>
<organism evidence="4 5">
    <name type="scientific">Ictalurus punctatus</name>
    <name type="common">Channel catfish</name>
    <name type="synonym">Silurus punctatus</name>
    <dbReference type="NCBI Taxonomy" id="7998"/>
    <lineage>
        <taxon>Eukaryota</taxon>
        <taxon>Metazoa</taxon>
        <taxon>Chordata</taxon>
        <taxon>Craniata</taxon>
        <taxon>Vertebrata</taxon>
        <taxon>Euteleostomi</taxon>
        <taxon>Actinopterygii</taxon>
        <taxon>Neopterygii</taxon>
        <taxon>Teleostei</taxon>
        <taxon>Ostariophysi</taxon>
        <taxon>Siluriformes</taxon>
        <taxon>Ictaluridae</taxon>
        <taxon>Ictalurus</taxon>
    </lineage>
</organism>
<proteinExistence type="predicted"/>
<dbReference type="RefSeq" id="XP_047012966.1">
    <property type="nucleotide sequence ID" value="XM_047157010.2"/>
</dbReference>
<feature type="signal peptide" evidence="2">
    <location>
        <begin position="1"/>
        <end position="22"/>
    </location>
</feature>
<evidence type="ECO:0000256" key="1">
    <source>
        <dbReference type="ARBA" id="ARBA00022514"/>
    </source>
</evidence>
<dbReference type="Pfam" id="PF00048">
    <property type="entry name" value="IL8"/>
    <property type="match status" value="1"/>
</dbReference>
<dbReference type="KEGG" id="ipu:108269344"/>
<evidence type="ECO:0000313" key="5">
    <source>
        <dbReference type="RefSeq" id="XP_047012966.1"/>
    </source>
</evidence>
<reference evidence="4" key="1">
    <citation type="journal article" date="2016" name="Nat. Commun.">
        <title>The channel catfish genome sequence provides insights into the evolution of scale formation in teleosts.</title>
        <authorList>
            <person name="Liu Z."/>
            <person name="Liu S."/>
            <person name="Yao J."/>
            <person name="Bao L."/>
            <person name="Zhang J."/>
            <person name="Li Y."/>
            <person name="Jiang C."/>
            <person name="Sun L."/>
            <person name="Wang R."/>
            <person name="Zhang Y."/>
            <person name="Zhou T."/>
            <person name="Zeng Q."/>
            <person name="Fu Q."/>
            <person name="Gao S."/>
            <person name="Li N."/>
            <person name="Koren S."/>
            <person name="Jiang Y."/>
            <person name="Zimin A."/>
            <person name="Xu P."/>
            <person name="Phillippy A.M."/>
            <person name="Geng X."/>
            <person name="Song L."/>
            <person name="Sun F."/>
            <person name="Li C."/>
            <person name="Wang X."/>
            <person name="Chen A."/>
            <person name="Jin Y."/>
            <person name="Yuan Z."/>
            <person name="Yang Y."/>
            <person name="Tan S."/>
            <person name="Peatman E."/>
            <person name="Lu J."/>
            <person name="Qin Z."/>
            <person name="Dunham R."/>
            <person name="Li Z."/>
            <person name="Sonstegard T."/>
            <person name="Feng J."/>
            <person name="Danzmann R.G."/>
            <person name="Schroeder S."/>
            <person name="Scheffler B."/>
            <person name="Duke M.V."/>
            <person name="Ballard L."/>
            <person name="Kucuktas H."/>
            <person name="Kaltenboeck L."/>
            <person name="Liu H."/>
            <person name="Armbruster J."/>
            <person name="Xie Y."/>
            <person name="Kirby M.L."/>
            <person name="Tian Y."/>
            <person name="Flanagan M.E."/>
            <person name="Mu W."/>
            <person name="Waldbieser G.C."/>
        </authorList>
    </citation>
    <scope>NUCLEOTIDE SEQUENCE [LARGE SCALE GENOMIC DNA]</scope>
    <source>
        <strain evidence="4">SDA103</strain>
    </source>
</reference>
<dbReference type="OrthoDB" id="8890527at2759"/>
<dbReference type="SUPFAM" id="SSF54117">
    <property type="entry name" value="Interleukin 8-like chemokines"/>
    <property type="match status" value="1"/>
</dbReference>
<protein>
    <submittedName>
        <fullName evidence="5">Regakine-1</fullName>
    </submittedName>
</protein>
<dbReference type="Proteomes" id="UP000221080">
    <property type="component" value="Chromosome 8"/>
</dbReference>
<accession>A0A979EYK0</accession>
<dbReference type="GO" id="GO:0006955">
    <property type="term" value="P:immune response"/>
    <property type="evidence" value="ECO:0007669"/>
    <property type="project" value="InterPro"/>
</dbReference>
<dbReference type="InterPro" id="IPR001811">
    <property type="entry name" value="Chemokine_IL8-like_dom"/>
</dbReference>
<name>A0A979EYK0_ICTPU</name>
<evidence type="ECO:0000313" key="4">
    <source>
        <dbReference type="Proteomes" id="UP000221080"/>
    </source>
</evidence>
<keyword evidence="1" id="KW-0202">Cytokine</keyword>
<sequence>MKMNRVVLVLGFFLIMALDSDAKPEAVGLPKACCFKFFPGKIPPQTILEVKKTDSRCPQQGFIVTTHEFLTMCVRKLEVTE</sequence>
<evidence type="ECO:0000259" key="3">
    <source>
        <dbReference type="Pfam" id="PF00048"/>
    </source>
</evidence>
<reference evidence="5" key="2">
    <citation type="submission" date="2025-08" db="UniProtKB">
        <authorList>
            <consortium name="RefSeq"/>
        </authorList>
    </citation>
    <scope>IDENTIFICATION</scope>
    <source>
        <tissue evidence="5">Blood</tissue>
    </source>
</reference>
<evidence type="ECO:0000256" key="2">
    <source>
        <dbReference type="SAM" id="SignalP"/>
    </source>
</evidence>